<proteinExistence type="predicted"/>
<reference evidence="2" key="1">
    <citation type="submission" date="2023-07" db="EMBL/GenBank/DDBJ databases">
        <title>Whole genome shotgun sequence of Streptomyces nojiriensis NBRC 13794.</title>
        <authorList>
            <person name="Komaki H."/>
            <person name="Tamura T."/>
        </authorList>
    </citation>
    <scope>NUCLEOTIDE SEQUENCE [LARGE SCALE GENOMIC DNA]</scope>
    <source>
        <strain evidence="2">NBRC 13794</strain>
    </source>
</reference>
<keyword evidence="2" id="KW-1185">Reference proteome</keyword>
<organism evidence="1 2">
    <name type="scientific">Streptomyces nojiriensis</name>
    <dbReference type="NCBI Taxonomy" id="66374"/>
    <lineage>
        <taxon>Bacteria</taxon>
        <taxon>Bacillati</taxon>
        <taxon>Actinomycetota</taxon>
        <taxon>Actinomycetes</taxon>
        <taxon>Kitasatosporales</taxon>
        <taxon>Streptomycetaceae</taxon>
        <taxon>Streptomyces</taxon>
    </lineage>
</organism>
<dbReference type="GeneID" id="95592964"/>
<dbReference type="EMBL" id="BNEC01000003">
    <property type="protein sequence ID" value="GHI66595.1"/>
    <property type="molecule type" value="Genomic_DNA"/>
</dbReference>
<name>A0ABQ3SEQ2_9ACTN</name>
<dbReference type="Proteomes" id="UP000613974">
    <property type="component" value="Unassembled WGS sequence"/>
</dbReference>
<evidence type="ECO:0000313" key="2">
    <source>
        <dbReference type="Proteomes" id="UP000613974"/>
    </source>
</evidence>
<protein>
    <submittedName>
        <fullName evidence="1">Uncharacterized protein</fullName>
    </submittedName>
</protein>
<sequence length="442" mass="48255">MPTAEEDRTSRRLAWCVAHLLRHAPDHVVTDMIARLDEPTRKYLCRDEWLSASTVTLLLRHGGAADRTFIARNPRVVGRPLPGLPGPARYARRRTPPELLPVLRAELGRDLGEGPLDAAELAGLLRRHGRRGPRVPLDILALHHRPDPEPLLAEHLREPLPAGAVEALLLVANLPLETVHAFLAAPAAPPDARSWHRPAVRAVRMGAVTHEELVTHVAPAHRTLLLARLPDTRGLRWTLPEQAGMQTAVLRALRPLGDDPRLWAELLRHAPGHRGPLPELVAALADGTVPEAADAGAPGPDLVRAVRHLAPTAAEPYGGVERELALASLAVPMDSVGEDIRWVRDCIDRGLLTGHDVIRHKLPACWALDQDHWLGDVDHPDRHDRPAAVLASHAEADQLLALALDEDPEAWWSVARTLPEFAGTLPHLLLRVTEGGSVSGRS</sequence>
<dbReference type="RefSeq" id="WP_189745692.1">
    <property type="nucleotide sequence ID" value="NZ_BMRL01000018.1"/>
</dbReference>
<evidence type="ECO:0000313" key="1">
    <source>
        <dbReference type="EMBL" id="GHI66595.1"/>
    </source>
</evidence>
<gene>
    <name evidence="1" type="ORF">Snoj_05130</name>
</gene>
<accession>A0ABQ3SEQ2</accession>
<comment type="caution">
    <text evidence="1">The sequence shown here is derived from an EMBL/GenBank/DDBJ whole genome shotgun (WGS) entry which is preliminary data.</text>
</comment>